<keyword evidence="2" id="KW-1185">Reference proteome</keyword>
<dbReference type="AlphaFoldDB" id="A0A843WPY0"/>
<accession>A0A843WPY0</accession>
<name>A0A843WPY0_COLES</name>
<evidence type="ECO:0000313" key="1">
    <source>
        <dbReference type="EMBL" id="MQM04710.1"/>
    </source>
</evidence>
<evidence type="ECO:0000313" key="2">
    <source>
        <dbReference type="Proteomes" id="UP000652761"/>
    </source>
</evidence>
<dbReference type="EMBL" id="NMUH01003268">
    <property type="protein sequence ID" value="MQM04710.1"/>
    <property type="molecule type" value="Genomic_DNA"/>
</dbReference>
<dbReference type="Proteomes" id="UP000652761">
    <property type="component" value="Unassembled WGS sequence"/>
</dbReference>
<protein>
    <submittedName>
        <fullName evidence="1">Uncharacterized protein</fullName>
    </submittedName>
</protein>
<organism evidence="1 2">
    <name type="scientific">Colocasia esculenta</name>
    <name type="common">Wild taro</name>
    <name type="synonym">Arum esculentum</name>
    <dbReference type="NCBI Taxonomy" id="4460"/>
    <lineage>
        <taxon>Eukaryota</taxon>
        <taxon>Viridiplantae</taxon>
        <taxon>Streptophyta</taxon>
        <taxon>Embryophyta</taxon>
        <taxon>Tracheophyta</taxon>
        <taxon>Spermatophyta</taxon>
        <taxon>Magnoliopsida</taxon>
        <taxon>Liliopsida</taxon>
        <taxon>Araceae</taxon>
        <taxon>Aroideae</taxon>
        <taxon>Colocasieae</taxon>
        <taxon>Colocasia</taxon>
    </lineage>
</organism>
<gene>
    <name evidence="1" type="ORF">Taro_037500</name>
</gene>
<proteinExistence type="predicted"/>
<reference evidence="1" key="1">
    <citation type="submission" date="2017-07" db="EMBL/GenBank/DDBJ databases">
        <title>Taro Niue Genome Assembly and Annotation.</title>
        <authorList>
            <person name="Atibalentja N."/>
            <person name="Keating K."/>
            <person name="Fields C.J."/>
        </authorList>
    </citation>
    <scope>NUCLEOTIDE SEQUENCE</scope>
    <source>
        <strain evidence="1">Niue_2</strain>
        <tissue evidence="1">Leaf</tissue>
    </source>
</reference>
<sequence length="93" mass="10333">MVSSPTICSFPPFPFTSPKVSLFVVGKALRSASAALRTVRVGLELEMSSSLTFELGTLDWERDDAIPYIHVHVVQCLWVVLRIIVKLRICLSS</sequence>
<comment type="caution">
    <text evidence="1">The sequence shown here is derived from an EMBL/GenBank/DDBJ whole genome shotgun (WGS) entry which is preliminary data.</text>
</comment>